<proteinExistence type="predicted"/>
<name>A0A9J5W0K9_SOLCO</name>
<dbReference type="AlphaFoldDB" id="A0A9J5W0K9"/>
<dbReference type="Proteomes" id="UP000824120">
    <property type="component" value="Unassembled WGS sequence"/>
</dbReference>
<protein>
    <submittedName>
        <fullName evidence="1">Uncharacterized protein</fullName>
    </submittedName>
</protein>
<keyword evidence="2" id="KW-1185">Reference proteome</keyword>
<evidence type="ECO:0000313" key="1">
    <source>
        <dbReference type="EMBL" id="KAG5568938.1"/>
    </source>
</evidence>
<comment type="caution">
    <text evidence="1">The sequence shown here is derived from an EMBL/GenBank/DDBJ whole genome shotgun (WGS) entry which is preliminary data.</text>
</comment>
<reference evidence="1" key="1">
    <citation type="submission" date="2020-09" db="EMBL/GenBank/DDBJ databases">
        <title>De no assembly of potato wild relative species, Solanum commersonii.</title>
        <authorList>
            <person name="Cho K."/>
        </authorList>
    </citation>
    <scope>NUCLEOTIDE SEQUENCE</scope>
    <source>
        <strain evidence="1">LZ3.2</strain>
        <tissue evidence="1">Leaf</tissue>
    </source>
</reference>
<evidence type="ECO:0000313" key="2">
    <source>
        <dbReference type="Proteomes" id="UP000824120"/>
    </source>
</evidence>
<dbReference type="EMBL" id="JACXVP010000020">
    <property type="protein sequence ID" value="KAG5568938.1"/>
    <property type="molecule type" value="Genomic_DNA"/>
</dbReference>
<sequence length="86" mass="9731">MDNSRLMCGKVLQKLLESPQITVLSPNSSYNGGQLSTTMKDKSYYYKLHQYSFVGTFGRIIVLVNMEASRPMLVESNMQSTRTTTN</sequence>
<gene>
    <name evidence="1" type="ORF">H5410_064061</name>
</gene>
<organism evidence="1 2">
    <name type="scientific">Solanum commersonii</name>
    <name type="common">Commerson's wild potato</name>
    <name type="synonym">Commerson's nightshade</name>
    <dbReference type="NCBI Taxonomy" id="4109"/>
    <lineage>
        <taxon>Eukaryota</taxon>
        <taxon>Viridiplantae</taxon>
        <taxon>Streptophyta</taxon>
        <taxon>Embryophyta</taxon>
        <taxon>Tracheophyta</taxon>
        <taxon>Spermatophyta</taxon>
        <taxon>Magnoliopsida</taxon>
        <taxon>eudicotyledons</taxon>
        <taxon>Gunneridae</taxon>
        <taxon>Pentapetalae</taxon>
        <taxon>asterids</taxon>
        <taxon>lamiids</taxon>
        <taxon>Solanales</taxon>
        <taxon>Solanaceae</taxon>
        <taxon>Solanoideae</taxon>
        <taxon>Solaneae</taxon>
        <taxon>Solanum</taxon>
    </lineage>
</organism>
<accession>A0A9J5W0K9</accession>